<dbReference type="PROSITE" id="PS51832">
    <property type="entry name" value="HD_GYP"/>
    <property type="match status" value="1"/>
</dbReference>
<dbReference type="EMBL" id="JACQWF010000005">
    <property type="protein sequence ID" value="MBI4594760.1"/>
    <property type="molecule type" value="Genomic_DNA"/>
</dbReference>
<dbReference type="InterPro" id="IPR052020">
    <property type="entry name" value="Cyclic_di-GMP/3'3'-cGAMP_PDE"/>
</dbReference>
<dbReference type="Gene3D" id="3.30.450.20">
    <property type="entry name" value="PAS domain"/>
    <property type="match status" value="1"/>
</dbReference>
<dbReference type="PANTHER" id="PTHR45228:SF5">
    <property type="entry name" value="CYCLIC DI-GMP PHOSPHODIESTERASE VC_1348-RELATED"/>
    <property type="match status" value="1"/>
</dbReference>
<reference evidence="3" key="1">
    <citation type="submission" date="2020-07" db="EMBL/GenBank/DDBJ databases">
        <title>Huge and variable diversity of episymbiotic CPR bacteria and DPANN archaea in groundwater ecosystems.</title>
        <authorList>
            <person name="He C.Y."/>
            <person name="Keren R."/>
            <person name="Whittaker M."/>
            <person name="Farag I.F."/>
            <person name="Doudna J."/>
            <person name="Cate J.H.D."/>
            <person name="Banfield J.F."/>
        </authorList>
    </citation>
    <scope>NUCLEOTIDE SEQUENCE</scope>
    <source>
        <strain evidence="3">NC_groundwater_1482_Ag_S-0.65um_47_24</strain>
    </source>
</reference>
<dbReference type="PANTHER" id="PTHR45228">
    <property type="entry name" value="CYCLIC DI-GMP PHOSPHODIESTERASE TM_0186-RELATED"/>
    <property type="match status" value="1"/>
</dbReference>
<dbReference type="CDD" id="cd00077">
    <property type="entry name" value="HDc"/>
    <property type="match status" value="1"/>
</dbReference>
<name>A0A933GKC9_UNCTE</name>
<dbReference type="Pfam" id="PF13487">
    <property type="entry name" value="HD_5"/>
    <property type="match status" value="1"/>
</dbReference>
<organism evidence="3 4">
    <name type="scientific">Tectimicrobiota bacterium</name>
    <dbReference type="NCBI Taxonomy" id="2528274"/>
    <lineage>
        <taxon>Bacteria</taxon>
        <taxon>Pseudomonadati</taxon>
        <taxon>Nitrospinota/Tectimicrobiota group</taxon>
        <taxon>Candidatus Tectimicrobiota</taxon>
    </lineage>
</organism>
<evidence type="ECO:0000259" key="2">
    <source>
        <dbReference type="PROSITE" id="PS51832"/>
    </source>
</evidence>
<comment type="caution">
    <text evidence="3">The sequence shown here is derived from an EMBL/GenBank/DDBJ whole genome shotgun (WGS) entry which is preliminary data.</text>
</comment>
<dbReference type="SUPFAM" id="SSF103190">
    <property type="entry name" value="Sensory domain-like"/>
    <property type="match status" value="1"/>
</dbReference>
<dbReference type="AlphaFoldDB" id="A0A933GKC9"/>
<accession>A0A933GKC9</accession>
<evidence type="ECO:0000313" key="4">
    <source>
        <dbReference type="Proteomes" id="UP000772181"/>
    </source>
</evidence>
<dbReference type="SMART" id="SM00471">
    <property type="entry name" value="HDc"/>
    <property type="match status" value="1"/>
</dbReference>
<dbReference type="SUPFAM" id="SSF109604">
    <property type="entry name" value="HD-domain/PDEase-like"/>
    <property type="match status" value="1"/>
</dbReference>
<evidence type="ECO:0000313" key="3">
    <source>
        <dbReference type="EMBL" id="MBI4594760.1"/>
    </source>
</evidence>
<protein>
    <submittedName>
        <fullName evidence="3">HD domain-containing protein</fullName>
    </submittedName>
</protein>
<dbReference type="InterPro" id="IPR003607">
    <property type="entry name" value="HD/PDEase_dom"/>
</dbReference>
<evidence type="ECO:0000256" key="1">
    <source>
        <dbReference type="SAM" id="Phobius"/>
    </source>
</evidence>
<dbReference type="Proteomes" id="UP000772181">
    <property type="component" value="Unassembled WGS sequence"/>
</dbReference>
<feature type="domain" description="HD-GYP" evidence="2">
    <location>
        <begin position="225"/>
        <end position="435"/>
    </location>
</feature>
<keyword evidence="1" id="KW-0812">Transmembrane</keyword>
<gene>
    <name evidence="3" type="ORF">HY730_00090</name>
</gene>
<dbReference type="InterPro" id="IPR029151">
    <property type="entry name" value="Sensor-like_sf"/>
</dbReference>
<dbReference type="Gene3D" id="1.10.3210.10">
    <property type="entry name" value="Hypothetical protein af1432"/>
    <property type="match status" value="1"/>
</dbReference>
<feature type="transmembrane region" description="Helical" evidence="1">
    <location>
        <begin position="195"/>
        <end position="214"/>
    </location>
</feature>
<feature type="transmembrane region" description="Helical" evidence="1">
    <location>
        <begin position="13"/>
        <end position="36"/>
    </location>
</feature>
<keyword evidence="1" id="KW-1133">Transmembrane helix</keyword>
<proteinExistence type="predicted"/>
<dbReference type="InterPro" id="IPR037522">
    <property type="entry name" value="HD_GYP_dom"/>
</dbReference>
<keyword evidence="1" id="KW-0472">Membrane</keyword>
<sequence length="435" mass="49763">MEWGYFNKLRGNIILQFTIVTFIVVFAVSLLLIFILSREMTDQALRVHINLYPKLVEQMVKDTPQIISFLESEPNHQLTEEISRFIDDLKSFGFIFRVKIWNADGTILASDKKEIIGKNYKDNPQFQRAREGVVSYQRGQPYRSEHATEINRGTILEIYVPVQAAGKSLGVIELYEAADELFSGIQKNNDYIQTLVLMAGCIIYLLLFYIFLMAHRRQKVANERLMHTQDAIISTLAHQAELRDVETGGHLDRTSMYVGILSQELLKFSPYRVQLTGTFINDLTRSAPLHDIGKVGVPDAILCKPGKLTKEEFLEMKKHCEFGARILREAEKRLGFPSFLIMAVEIALYHHERWDGDGYPSNLAGGDIPLAARMIALADVYDALRSERHYKKALSHERSVEIIAKEKGSQFDPFVAEAFLRKEKDFERISLELAD</sequence>